<feature type="compositionally biased region" description="Basic and acidic residues" evidence="1">
    <location>
        <begin position="752"/>
        <end position="769"/>
    </location>
</feature>
<evidence type="ECO:0000313" key="4">
    <source>
        <dbReference type="Proteomes" id="UP001370348"/>
    </source>
</evidence>
<gene>
    <name evidence="3" type="ORF">LZC94_36030</name>
</gene>
<feature type="transmembrane region" description="Helical" evidence="2">
    <location>
        <begin position="509"/>
        <end position="530"/>
    </location>
</feature>
<reference evidence="3 4" key="1">
    <citation type="submission" date="2021-12" db="EMBL/GenBank/DDBJ databases">
        <title>Discovery of the Pendulisporaceae a myxobacterial family with distinct sporulation behavior and unique specialized metabolism.</title>
        <authorList>
            <person name="Garcia R."/>
            <person name="Popoff A."/>
            <person name="Bader C.D."/>
            <person name="Loehr J."/>
            <person name="Walesch S."/>
            <person name="Walt C."/>
            <person name="Boldt J."/>
            <person name="Bunk B."/>
            <person name="Haeckl F.J.F.P.J."/>
            <person name="Gunesch A.P."/>
            <person name="Birkelbach J."/>
            <person name="Nuebel U."/>
            <person name="Pietschmann T."/>
            <person name="Bach T."/>
            <person name="Mueller R."/>
        </authorList>
    </citation>
    <scope>NUCLEOTIDE SEQUENCE [LARGE SCALE GENOMIC DNA]</scope>
    <source>
        <strain evidence="3 4">MSr11954</strain>
    </source>
</reference>
<keyword evidence="2" id="KW-0812">Transmembrane</keyword>
<feature type="transmembrane region" description="Helical" evidence="2">
    <location>
        <begin position="537"/>
        <end position="559"/>
    </location>
</feature>
<feature type="transmembrane region" description="Helical" evidence="2">
    <location>
        <begin position="342"/>
        <end position="363"/>
    </location>
</feature>
<feature type="compositionally biased region" description="Low complexity" evidence="1">
    <location>
        <begin position="19"/>
        <end position="32"/>
    </location>
</feature>
<feature type="compositionally biased region" description="Polar residues" evidence="1">
    <location>
        <begin position="1"/>
        <end position="15"/>
    </location>
</feature>
<sequence length="769" mass="79017">MNSPTIASTSGSAGESPNGARTGASAAARTGTVSMNRPTIASTPGSAGVSPNGARAGASACASAAARTGTVSMNRPTIVSTPGSAGVSPNGARTGASAAARIGTVSMNRPTIASTPSSAGESPNIVTAKTALLVRVCAGVARALGGAVPGQGAGGAVPGQAAEGAVRVRGAGVAVLVLAVVAVLAARFVARWALGDVPHVMDEIAYDLQAKTMAEGSLALAVRLPRAAFAMWFVDDRREMFGIFPPGWPAVLALFHRVGLDAWANPLLHGGATLAVAAAARRLAGPRARVLAAALYGLSPQALLLAASRMSHTLVALGAAGVLLAGTAWVRGAGRRRVASGGAAAGGYGGFAVGGVGLGAVVLTRPLCAMVLGVTAAGFGVVAWRGAAARRAAVRRAAGEAARGAAAAGEAMRVGAQRKVSVWAACAAFLAPVGIAVVLLGAYNHRLTGSATRFPQSAYFDEHVPPRDDPFFAFHAGCNDLGFGHGCDHGIRNASHDPENALSNTADNLVAWTFLAGGGPLVFAAAAYAVARSRRRALLLAALVPVPGVILAYALYWYGGTCFGARFYHAALPSLLAVGAAGLVARSRPSQLSRSAHSMRSSRTTAAIAAVWFAWNAVVMVVAVREIRGSYWGTDDRFAHLVASWTERKEPDALVMVAFRHAENPARATYRLTSFLRDAEFKNGIRALGALAQNRADLGGPIVFAKYHPALVPELRARFPKRALWLYIVEDDPRGPRADTLQRVDAAAVSDAPERERPPKENFDAFHIP</sequence>
<name>A0ABZ2LSD0_9BACT</name>
<keyword evidence="2" id="KW-0472">Membrane</keyword>
<evidence type="ECO:0000313" key="3">
    <source>
        <dbReference type="EMBL" id="WXB13240.1"/>
    </source>
</evidence>
<feature type="region of interest" description="Disordered" evidence="1">
    <location>
        <begin position="747"/>
        <end position="769"/>
    </location>
</feature>
<feature type="transmembrane region" description="Helical" evidence="2">
    <location>
        <begin position="173"/>
        <end position="194"/>
    </location>
</feature>
<organism evidence="3 4">
    <name type="scientific">Pendulispora albinea</name>
    <dbReference type="NCBI Taxonomy" id="2741071"/>
    <lineage>
        <taxon>Bacteria</taxon>
        <taxon>Pseudomonadati</taxon>
        <taxon>Myxococcota</taxon>
        <taxon>Myxococcia</taxon>
        <taxon>Myxococcales</taxon>
        <taxon>Sorangiineae</taxon>
        <taxon>Pendulisporaceae</taxon>
        <taxon>Pendulispora</taxon>
    </lineage>
</organism>
<feature type="transmembrane region" description="Helical" evidence="2">
    <location>
        <begin position="313"/>
        <end position="330"/>
    </location>
</feature>
<accession>A0ABZ2LSD0</accession>
<feature type="transmembrane region" description="Helical" evidence="2">
    <location>
        <begin position="606"/>
        <end position="624"/>
    </location>
</feature>
<feature type="region of interest" description="Disordered" evidence="1">
    <location>
        <begin position="74"/>
        <end position="94"/>
    </location>
</feature>
<evidence type="ECO:0000256" key="2">
    <source>
        <dbReference type="SAM" id="Phobius"/>
    </source>
</evidence>
<evidence type="ECO:0008006" key="5">
    <source>
        <dbReference type="Google" id="ProtNLM"/>
    </source>
</evidence>
<feature type="transmembrane region" description="Helical" evidence="2">
    <location>
        <begin position="369"/>
        <end position="387"/>
    </location>
</feature>
<keyword evidence="2" id="KW-1133">Transmembrane helix</keyword>
<protein>
    <recommendedName>
        <fullName evidence="5">Glycosyltransferase RgtA/B/C/D-like domain-containing protein</fullName>
    </recommendedName>
</protein>
<feature type="transmembrane region" description="Helical" evidence="2">
    <location>
        <begin position="565"/>
        <end position="585"/>
    </location>
</feature>
<dbReference type="Proteomes" id="UP001370348">
    <property type="component" value="Chromosome"/>
</dbReference>
<dbReference type="RefSeq" id="WP_394822861.1">
    <property type="nucleotide sequence ID" value="NZ_CP089984.1"/>
</dbReference>
<proteinExistence type="predicted"/>
<evidence type="ECO:0000256" key="1">
    <source>
        <dbReference type="SAM" id="MobiDB-lite"/>
    </source>
</evidence>
<feature type="compositionally biased region" description="Polar residues" evidence="1">
    <location>
        <begin position="74"/>
        <end position="83"/>
    </location>
</feature>
<feature type="region of interest" description="Disordered" evidence="1">
    <location>
        <begin position="1"/>
        <end position="55"/>
    </location>
</feature>
<feature type="compositionally biased region" description="Polar residues" evidence="1">
    <location>
        <begin position="33"/>
        <end position="45"/>
    </location>
</feature>
<dbReference type="EMBL" id="CP089984">
    <property type="protein sequence ID" value="WXB13240.1"/>
    <property type="molecule type" value="Genomic_DNA"/>
</dbReference>
<keyword evidence="4" id="KW-1185">Reference proteome</keyword>
<feature type="transmembrane region" description="Helical" evidence="2">
    <location>
        <begin position="422"/>
        <end position="443"/>
    </location>
</feature>